<feature type="domain" description="CN hydrolase" evidence="2">
    <location>
        <begin position="1"/>
        <end position="291"/>
    </location>
</feature>
<dbReference type="CDD" id="cd07197">
    <property type="entry name" value="nitrilase"/>
    <property type="match status" value="1"/>
</dbReference>
<keyword evidence="4" id="KW-1185">Reference proteome</keyword>
<dbReference type="Gene3D" id="3.60.110.10">
    <property type="entry name" value="Carbon-nitrogen hydrolase"/>
    <property type="match status" value="1"/>
</dbReference>
<dbReference type="InterPro" id="IPR036526">
    <property type="entry name" value="C-N_Hydrolase_sf"/>
</dbReference>
<proteinExistence type="predicted"/>
<name>A0A2B7XRH8_POLH7</name>
<dbReference type="SUPFAM" id="SSF56317">
    <property type="entry name" value="Carbon-nitrogen hydrolase"/>
    <property type="match status" value="1"/>
</dbReference>
<protein>
    <recommendedName>
        <fullName evidence="2">CN hydrolase domain-containing protein</fullName>
    </recommendedName>
</protein>
<evidence type="ECO:0000259" key="2">
    <source>
        <dbReference type="PROSITE" id="PS50263"/>
    </source>
</evidence>
<dbReference type="OrthoDB" id="412018at2759"/>
<dbReference type="PROSITE" id="PS50263">
    <property type="entry name" value="CN_HYDROLASE"/>
    <property type="match status" value="1"/>
</dbReference>
<dbReference type="EMBL" id="PDNA01000133">
    <property type="protein sequence ID" value="PGH11363.1"/>
    <property type="molecule type" value="Genomic_DNA"/>
</dbReference>
<dbReference type="AlphaFoldDB" id="A0A2B7XRH8"/>
<dbReference type="STRING" id="1447883.A0A2B7XRH8"/>
<dbReference type="PANTHER" id="PTHR43674">
    <property type="entry name" value="NITRILASE C965.09-RELATED"/>
    <property type="match status" value="1"/>
</dbReference>
<evidence type="ECO:0000256" key="1">
    <source>
        <dbReference type="ARBA" id="ARBA00022801"/>
    </source>
</evidence>
<gene>
    <name evidence="3" type="ORF">AJ80_07154</name>
</gene>
<comment type="caution">
    <text evidence="3">The sequence shown here is derived from an EMBL/GenBank/DDBJ whole genome shotgun (WGS) entry which is preliminary data.</text>
</comment>
<dbReference type="GO" id="GO:0016811">
    <property type="term" value="F:hydrolase activity, acting on carbon-nitrogen (but not peptide) bonds, in linear amides"/>
    <property type="evidence" value="ECO:0007669"/>
    <property type="project" value="TreeGrafter"/>
</dbReference>
<dbReference type="InterPro" id="IPR003010">
    <property type="entry name" value="C-N_Hydrolase"/>
</dbReference>
<dbReference type="Proteomes" id="UP000224634">
    <property type="component" value="Unassembled WGS sequence"/>
</dbReference>
<dbReference type="PANTHER" id="PTHR43674:SF16">
    <property type="entry name" value="CARBON-NITROGEN FAMILY, PUTATIVE (AFU_ORTHOLOGUE AFUA_5G02350)-RELATED"/>
    <property type="match status" value="1"/>
</dbReference>
<evidence type="ECO:0000313" key="4">
    <source>
        <dbReference type="Proteomes" id="UP000224634"/>
    </source>
</evidence>
<sequence>MTKHNSPLILSYPLYNFNATVTHIREAASNNASLAVLPEYHLTGWLPGSTEFASLAATAWQYVIKYQDVAKELNINIVPGTIVTTDPNLIPPEARHSISEEYDRLASNGKSELLFNIAPFISQTGELLGVYTKANLWHPERAYLTSHPPISLPGNESGRVAREAQGSPHTVIDTPLGPVGLLVCWDLAFPEAFRSLIGQGARLIIIPTFWLGSDISPEAQMYNKNAERLFLQSTIVSRAFENTCAIIFCNAGGPAEEDYLGLSQVALPLVGTVPGSFEGSEVGLRILSVDMDVVDTAEKTYKIRETIGMADWHYGHSHK</sequence>
<organism evidence="3 4">
    <name type="scientific">Polytolypa hystricis (strain UAMH7299)</name>
    <dbReference type="NCBI Taxonomy" id="1447883"/>
    <lineage>
        <taxon>Eukaryota</taxon>
        <taxon>Fungi</taxon>
        <taxon>Dikarya</taxon>
        <taxon>Ascomycota</taxon>
        <taxon>Pezizomycotina</taxon>
        <taxon>Eurotiomycetes</taxon>
        <taxon>Eurotiomycetidae</taxon>
        <taxon>Onygenales</taxon>
        <taxon>Onygenales incertae sedis</taxon>
        <taxon>Polytolypa</taxon>
    </lineage>
</organism>
<evidence type="ECO:0000313" key="3">
    <source>
        <dbReference type="EMBL" id="PGH11363.1"/>
    </source>
</evidence>
<dbReference type="Pfam" id="PF00795">
    <property type="entry name" value="CN_hydrolase"/>
    <property type="match status" value="1"/>
</dbReference>
<keyword evidence="1" id="KW-0378">Hydrolase</keyword>
<reference evidence="3 4" key="1">
    <citation type="submission" date="2017-10" db="EMBL/GenBank/DDBJ databases">
        <title>Comparative genomics in systemic dimorphic fungi from Ajellomycetaceae.</title>
        <authorList>
            <person name="Munoz J.F."/>
            <person name="Mcewen J.G."/>
            <person name="Clay O.K."/>
            <person name="Cuomo C.A."/>
        </authorList>
    </citation>
    <scope>NUCLEOTIDE SEQUENCE [LARGE SCALE GENOMIC DNA]</scope>
    <source>
        <strain evidence="3 4">UAMH7299</strain>
    </source>
</reference>
<dbReference type="InterPro" id="IPR050345">
    <property type="entry name" value="Aliph_Amidase/BUP"/>
</dbReference>
<accession>A0A2B7XRH8</accession>